<evidence type="ECO:0000256" key="1">
    <source>
        <dbReference type="ARBA" id="ARBA00022741"/>
    </source>
</evidence>
<proteinExistence type="predicted"/>
<dbReference type="Pfam" id="PF00005">
    <property type="entry name" value="ABC_tran"/>
    <property type="match status" value="1"/>
</dbReference>
<reference evidence="4" key="1">
    <citation type="submission" date="2024-06" db="EMBL/GenBank/DDBJ databases">
        <authorList>
            <person name="Fan A."/>
            <person name="Zhang F.Y."/>
            <person name="Zhang L."/>
        </authorList>
    </citation>
    <scope>NUCLEOTIDE SEQUENCE</scope>
    <source>
        <strain evidence="4">Y61</strain>
    </source>
</reference>
<dbReference type="GO" id="GO:0016887">
    <property type="term" value="F:ATP hydrolysis activity"/>
    <property type="evidence" value="ECO:0007669"/>
    <property type="project" value="InterPro"/>
</dbReference>
<dbReference type="EMBL" id="CP159510">
    <property type="protein sequence ID" value="XCJ17024.1"/>
    <property type="molecule type" value="Genomic_DNA"/>
</dbReference>
<dbReference type="SUPFAM" id="SSF52540">
    <property type="entry name" value="P-loop containing nucleoside triphosphate hydrolases"/>
    <property type="match status" value="1"/>
</dbReference>
<dbReference type="RefSeq" id="WP_129929489.1">
    <property type="nucleotide sequence ID" value="NZ_CP159510.1"/>
</dbReference>
<dbReference type="SMART" id="SM00382">
    <property type="entry name" value="AAA"/>
    <property type="match status" value="1"/>
</dbReference>
<gene>
    <name evidence="4" type="ORF">ABNN70_00255</name>
</gene>
<dbReference type="InterPro" id="IPR003439">
    <property type="entry name" value="ABC_transporter-like_ATP-bd"/>
</dbReference>
<protein>
    <submittedName>
        <fullName evidence="4">ABC transporter ATP-binding protein</fullName>
    </submittedName>
</protein>
<evidence type="ECO:0000256" key="2">
    <source>
        <dbReference type="ARBA" id="ARBA00022840"/>
    </source>
</evidence>
<keyword evidence="1" id="KW-0547">Nucleotide-binding</keyword>
<dbReference type="PANTHER" id="PTHR43158:SF5">
    <property type="entry name" value="ABC TRANSPORTER, ATP-BINDING PROTEIN"/>
    <property type="match status" value="1"/>
</dbReference>
<organism evidence="4">
    <name type="scientific">Sporolactobacillus sp. Y61</name>
    <dbReference type="NCBI Taxonomy" id="3160863"/>
    <lineage>
        <taxon>Bacteria</taxon>
        <taxon>Bacillati</taxon>
        <taxon>Bacillota</taxon>
        <taxon>Bacilli</taxon>
        <taxon>Bacillales</taxon>
        <taxon>Sporolactobacillaceae</taxon>
        <taxon>Sporolactobacillus</taxon>
    </lineage>
</organism>
<dbReference type="Gene3D" id="3.40.50.300">
    <property type="entry name" value="P-loop containing nucleotide triphosphate hydrolases"/>
    <property type="match status" value="1"/>
</dbReference>
<dbReference type="InterPro" id="IPR027417">
    <property type="entry name" value="P-loop_NTPase"/>
</dbReference>
<dbReference type="AlphaFoldDB" id="A0AAU8IF63"/>
<evidence type="ECO:0000313" key="4">
    <source>
        <dbReference type="EMBL" id="XCJ17024.1"/>
    </source>
</evidence>
<name>A0AAU8IF63_9BACL</name>
<dbReference type="PANTHER" id="PTHR43158">
    <property type="entry name" value="SKFA PEPTIDE EXPORT ATP-BINDING PROTEIN SKFE"/>
    <property type="match status" value="1"/>
</dbReference>
<sequence>MATEINVNHVSLHLGKQTVLSDVSFKLKGDKIYGLLGRNGAGKTSLLSLLASFREPTEGTITINGKTPFENEQVMSKVSFIYAKDLSADTDTVKDALEFAERYRPNWDSEYAKRLVSRYKLPMKKKITALSRGKQSALGIVIGLAARTPITIFDEAYLGMDAPSRAIFYEELIKDYAGHPRCIILSSHLISEVATILEEVVIIDHGRLLLHEPVDALLSRGLSVTGPAEQVEQLTGGLNILKQQQLGSTKSVMVYGTPEPVQIGQLRDAGLELGPIGLQELFIYLTEEKENEA</sequence>
<accession>A0AAU8IF63</accession>
<evidence type="ECO:0000259" key="3">
    <source>
        <dbReference type="PROSITE" id="PS50893"/>
    </source>
</evidence>
<dbReference type="PROSITE" id="PS50893">
    <property type="entry name" value="ABC_TRANSPORTER_2"/>
    <property type="match status" value="1"/>
</dbReference>
<dbReference type="InterPro" id="IPR003593">
    <property type="entry name" value="AAA+_ATPase"/>
</dbReference>
<dbReference type="GO" id="GO:0005524">
    <property type="term" value="F:ATP binding"/>
    <property type="evidence" value="ECO:0007669"/>
    <property type="project" value="UniProtKB-KW"/>
</dbReference>
<keyword evidence="2 4" id="KW-0067">ATP-binding</keyword>
<feature type="domain" description="ABC transporter" evidence="3">
    <location>
        <begin position="5"/>
        <end position="230"/>
    </location>
</feature>